<dbReference type="AlphaFoldDB" id="A0A8J2JM70"/>
<proteinExistence type="predicted"/>
<organism evidence="1 2">
    <name type="scientific">Allacma fusca</name>
    <dbReference type="NCBI Taxonomy" id="39272"/>
    <lineage>
        <taxon>Eukaryota</taxon>
        <taxon>Metazoa</taxon>
        <taxon>Ecdysozoa</taxon>
        <taxon>Arthropoda</taxon>
        <taxon>Hexapoda</taxon>
        <taxon>Collembola</taxon>
        <taxon>Symphypleona</taxon>
        <taxon>Sminthuridae</taxon>
        <taxon>Allacma</taxon>
    </lineage>
</organism>
<feature type="non-terminal residue" evidence="1">
    <location>
        <position position="1"/>
    </location>
</feature>
<evidence type="ECO:0000313" key="2">
    <source>
        <dbReference type="Proteomes" id="UP000708208"/>
    </source>
</evidence>
<dbReference type="EMBL" id="CAJVCH010092086">
    <property type="protein sequence ID" value="CAG7722726.1"/>
    <property type="molecule type" value="Genomic_DNA"/>
</dbReference>
<keyword evidence="2" id="KW-1185">Reference proteome</keyword>
<evidence type="ECO:0000313" key="1">
    <source>
        <dbReference type="EMBL" id="CAG7722726.1"/>
    </source>
</evidence>
<reference evidence="1" key="1">
    <citation type="submission" date="2021-06" db="EMBL/GenBank/DDBJ databases">
        <authorList>
            <person name="Hodson N. C."/>
            <person name="Mongue J. A."/>
            <person name="Jaron S. K."/>
        </authorList>
    </citation>
    <scope>NUCLEOTIDE SEQUENCE</scope>
</reference>
<name>A0A8J2JM70_9HEXA</name>
<comment type="caution">
    <text evidence="1">The sequence shown here is derived from an EMBL/GenBank/DDBJ whole genome shotgun (WGS) entry which is preliminary data.</text>
</comment>
<sequence length="63" mass="7022">MDPLLLAFQYLMLSYLGTPLQTLFHDFFTADKNDKLTWYFPNGKQDVGGEVFDFIIVGGGSAG</sequence>
<accession>A0A8J2JM70</accession>
<protein>
    <submittedName>
        <fullName evidence="1">Uncharacterized protein</fullName>
    </submittedName>
</protein>
<dbReference type="Proteomes" id="UP000708208">
    <property type="component" value="Unassembled WGS sequence"/>
</dbReference>
<gene>
    <name evidence="1" type="ORF">AFUS01_LOCUS11845</name>
</gene>